<proteinExistence type="inferred from homology"/>
<evidence type="ECO:0000256" key="10">
    <source>
        <dbReference type="ARBA" id="ARBA00054027"/>
    </source>
</evidence>
<comment type="caution">
    <text evidence="15">The sequence shown here is derived from an EMBL/GenBank/DDBJ whole genome shotgun (WGS) entry which is preliminary data.</text>
</comment>
<evidence type="ECO:0000256" key="4">
    <source>
        <dbReference type="ARBA" id="ARBA00022898"/>
    </source>
</evidence>
<dbReference type="InterPro" id="IPR018300">
    <property type="entry name" value="Aminotrans_IV_CS"/>
</dbReference>
<dbReference type="GO" id="GO:0005829">
    <property type="term" value="C:cytosol"/>
    <property type="evidence" value="ECO:0007669"/>
    <property type="project" value="TreeGrafter"/>
</dbReference>
<reference evidence="15 16" key="1">
    <citation type="submission" date="2018-10" db="EMBL/GenBank/DDBJ databases">
        <title>Transmission dynamics of multidrug resistant bacteria on intensive care unit surfaces.</title>
        <authorList>
            <person name="D'Souza A.W."/>
            <person name="Potter R.F."/>
            <person name="Wallace M."/>
            <person name="Shupe A."/>
            <person name="Patel S."/>
            <person name="Sun S."/>
            <person name="Gul D."/>
            <person name="Kwon J.H."/>
            <person name="Andleeb S."/>
            <person name="Burnham C.-A.D."/>
            <person name="Dantas G."/>
        </authorList>
    </citation>
    <scope>NUCLEOTIDE SEQUENCE [LARGE SCALE GENOMIC DNA]</scope>
    <source>
        <strain evidence="15 16">AS_373</strain>
    </source>
</reference>
<dbReference type="NCBIfam" id="TIGR03461">
    <property type="entry name" value="pabC_Proteo"/>
    <property type="match status" value="1"/>
</dbReference>
<comment type="pathway">
    <text evidence="7">Cofactor biosynthesis; tetrahydrofolate biosynthesis; 4-aminobenzoate from chorismate: step 2/2.</text>
</comment>
<dbReference type="OrthoDB" id="9805628at2"/>
<organism evidence="15 16">
    <name type="scientific">Atlantibacter subterraneus</name>
    <dbReference type="NCBI Taxonomy" id="255519"/>
    <lineage>
        <taxon>Bacteria</taxon>
        <taxon>Pseudomonadati</taxon>
        <taxon>Pseudomonadota</taxon>
        <taxon>Gammaproteobacteria</taxon>
        <taxon>Enterobacterales</taxon>
        <taxon>Enterobacteriaceae</taxon>
        <taxon>Atlantibacter</taxon>
    </lineage>
</organism>
<name>A0A3R9F5M2_9ENTR</name>
<dbReference type="GO" id="GO:0046656">
    <property type="term" value="P:folic acid biosynthetic process"/>
    <property type="evidence" value="ECO:0007669"/>
    <property type="project" value="UniProtKB-KW"/>
</dbReference>
<dbReference type="InterPro" id="IPR043131">
    <property type="entry name" value="BCAT-like_N"/>
</dbReference>
<dbReference type="InterPro" id="IPR001544">
    <property type="entry name" value="Aminotrans_IV"/>
</dbReference>
<dbReference type="InterPro" id="IPR036038">
    <property type="entry name" value="Aminotransferase-like"/>
</dbReference>
<dbReference type="NCBIfam" id="NF004761">
    <property type="entry name" value="PRK06092.1"/>
    <property type="match status" value="1"/>
</dbReference>
<comment type="similarity">
    <text evidence="2 13">Belongs to the class-IV pyridoxal-phosphate-dependent aminotransferase family.</text>
</comment>
<accession>A0A3R9F5M2</accession>
<dbReference type="EC" id="4.1.3.38" evidence="8 12"/>
<evidence type="ECO:0000313" key="16">
    <source>
        <dbReference type="Proteomes" id="UP000275331"/>
    </source>
</evidence>
<sequence length="268" mass="30000">MFLINGTWQHTLAANDRAIQFGDGCFTTARVIDGQIQLFDAHLQRLAQACDRLGIAFPDATVLGEEMRSIAKTQQLAVLKVIISRGVGGRGYSTAGCDSPTRMLSVAPYPAFYTQWREQGVTLTQSPVQLGRNPLLAGIKHLNRLEQVLIRRHLEQMDAQEALVLDSEGWLTECCAANLFWRKGQRVYTPKLDQAGVNGLMRQHILSQLNHSAWQVEEVRALLSDLETADEVFICNALMPIVPVNQAMHTRYASRDLYHYLAPLCEPN</sequence>
<dbReference type="GO" id="GO:0008696">
    <property type="term" value="F:4-amino-4-deoxychorismate lyase activity"/>
    <property type="evidence" value="ECO:0007669"/>
    <property type="project" value="UniProtKB-UniRule"/>
</dbReference>
<evidence type="ECO:0000256" key="2">
    <source>
        <dbReference type="ARBA" id="ARBA00009320"/>
    </source>
</evidence>
<keyword evidence="4 14" id="KW-0663">Pyridoxal phosphate</keyword>
<dbReference type="GO" id="GO:0008153">
    <property type="term" value="P:4-aminobenzoate biosynthetic process"/>
    <property type="evidence" value="ECO:0007669"/>
    <property type="project" value="UniProtKB-UniRule"/>
</dbReference>
<dbReference type="InterPro" id="IPR043132">
    <property type="entry name" value="BCAT-like_C"/>
</dbReference>
<dbReference type="CDD" id="cd01559">
    <property type="entry name" value="ADCL_like"/>
    <property type="match status" value="1"/>
</dbReference>
<dbReference type="EMBL" id="RHXB01000001">
    <property type="protein sequence ID" value="RSE29048.1"/>
    <property type="molecule type" value="Genomic_DNA"/>
</dbReference>
<evidence type="ECO:0000256" key="9">
    <source>
        <dbReference type="ARBA" id="ARBA00049529"/>
    </source>
</evidence>
<dbReference type="PROSITE" id="PS00770">
    <property type="entry name" value="AA_TRANSFER_CLASS_4"/>
    <property type="match status" value="1"/>
</dbReference>
<evidence type="ECO:0000256" key="13">
    <source>
        <dbReference type="RuleBase" id="RU004106"/>
    </source>
</evidence>
<comment type="cofactor">
    <cofactor evidence="1 14">
        <name>pyridoxal 5'-phosphate</name>
        <dbReference type="ChEBI" id="CHEBI:597326"/>
    </cofactor>
</comment>
<gene>
    <name evidence="15" type="ORF">EGT71_00585</name>
</gene>
<dbReference type="Proteomes" id="UP000275331">
    <property type="component" value="Unassembled WGS sequence"/>
</dbReference>
<evidence type="ECO:0000256" key="8">
    <source>
        <dbReference type="ARBA" id="ARBA00035676"/>
    </source>
</evidence>
<dbReference type="FunFam" id="3.20.10.10:FF:000002">
    <property type="entry name" value="D-alanine aminotransferase"/>
    <property type="match status" value="1"/>
</dbReference>
<dbReference type="Gene3D" id="3.20.10.10">
    <property type="entry name" value="D-amino Acid Aminotransferase, subunit A, domain 2"/>
    <property type="match status" value="1"/>
</dbReference>
<comment type="function">
    <text evidence="10">Involved in the biosynthesis of p-aminobenzoate (PABA), a precursor of tetrahydrofolate. Converts 4-amino-4-deoxychorismate into 4-aminobenzoate (PABA) and pyruvate.</text>
</comment>
<evidence type="ECO:0000256" key="6">
    <source>
        <dbReference type="ARBA" id="ARBA00023239"/>
    </source>
</evidence>
<dbReference type="PANTHER" id="PTHR42743">
    <property type="entry name" value="AMINO-ACID AMINOTRANSFERASE"/>
    <property type="match status" value="1"/>
</dbReference>
<dbReference type="InterPro" id="IPR050571">
    <property type="entry name" value="Class-IV_PLP-Dep_Aminotrnsfr"/>
</dbReference>
<dbReference type="InterPro" id="IPR017824">
    <property type="entry name" value="Aminodeoxychorismate_lyase_IV"/>
</dbReference>
<dbReference type="RefSeq" id="WP_125292103.1">
    <property type="nucleotide sequence ID" value="NZ_JAPTZM010000001.1"/>
</dbReference>
<keyword evidence="5" id="KW-0289">Folate biosynthesis</keyword>
<dbReference type="PANTHER" id="PTHR42743:SF2">
    <property type="entry name" value="AMINODEOXYCHORISMATE LYASE"/>
    <property type="match status" value="1"/>
</dbReference>
<dbReference type="Pfam" id="PF01063">
    <property type="entry name" value="Aminotran_4"/>
    <property type="match status" value="1"/>
</dbReference>
<dbReference type="SUPFAM" id="SSF56752">
    <property type="entry name" value="D-aminoacid aminotransferase-like PLP-dependent enzymes"/>
    <property type="match status" value="1"/>
</dbReference>
<dbReference type="AlphaFoldDB" id="A0A3R9F5M2"/>
<evidence type="ECO:0000256" key="7">
    <source>
        <dbReference type="ARBA" id="ARBA00035633"/>
    </source>
</evidence>
<evidence type="ECO:0000256" key="5">
    <source>
        <dbReference type="ARBA" id="ARBA00022909"/>
    </source>
</evidence>
<evidence type="ECO:0000256" key="11">
    <source>
        <dbReference type="ARBA" id="ARBA00069174"/>
    </source>
</evidence>
<dbReference type="Gene3D" id="3.30.470.10">
    <property type="match status" value="1"/>
</dbReference>
<evidence type="ECO:0000256" key="14">
    <source>
        <dbReference type="RuleBase" id="RU004516"/>
    </source>
</evidence>
<comment type="subunit">
    <text evidence="3">Homodimer.</text>
</comment>
<protein>
    <recommendedName>
        <fullName evidence="11 12">Aminodeoxychorismate lyase</fullName>
        <ecNumber evidence="8 12">4.1.3.38</ecNumber>
    </recommendedName>
</protein>
<evidence type="ECO:0000256" key="3">
    <source>
        <dbReference type="ARBA" id="ARBA00011738"/>
    </source>
</evidence>
<evidence type="ECO:0000256" key="12">
    <source>
        <dbReference type="NCBIfam" id="TIGR03461"/>
    </source>
</evidence>
<comment type="catalytic activity">
    <reaction evidence="9">
        <text>4-amino-4-deoxychorismate = 4-aminobenzoate + pyruvate + H(+)</text>
        <dbReference type="Rhea" id="RHEA:16201"/>
        <dbReference type="ChEBI" id="CHEBI:15361"/>
        <dbReference type="ChEBI" id="CHEBI:15378"/>
        <dbReference type="ChEBI" id="CHEBI:17836"/>
        <dbReference type="ChEBI" id="CHEBI:58406"/>
        <dbReference type="EC" id="4.1.3.38"/>
    </reaction>
</comment>
<keyword evidence="6 15" id="KW-0456">Lyase</keyword>
<evidence type="ECO:0000256" key="1">
    <source>
        <dbReference type="ARBA" id="ARBA00001933"/>
    </source>
</evidence>
<evidence type="ECO:0000313" key="15">
    <source>
        <dbReference type="EMBL" id="RSE29048.1"/>
    </source>
</evidence>
<dbReference type="GO" id="GO:0030170">
    <property type="term" value="F:pyridoxal phosphate binding"/>
    <property type="evidence" value="ECO:0007669"/>
    <property type="project" value="InterPro"/>
</dbReference>